<organism evidence="9 10">
    <name type="scientific">Agaribacillus aureus</name>
    <dbReference type="NCBI Taxonomy" id="3051825"/>
    <lineage>
        <taxon>Bacteria</taxon>
        <taxon>Pseudomonadati</taxon>
        <taxon>Bacteroidota</taxon>
        <taxon>Cytophagia</taxon>
        <taxon>Cytophagales</taxon>
        <taxon>Splendidivirgaceae</taxon>
        <taxon>Agaribacillus</taxon>
    </lineage>
</organism>
<keyword evidence="4 8" id="KW-0378">Hydrolase</keyword>
<dbReference type="PANTHER" id="PTHR13604">
    <property type="entry name" value="DC12-RELATED"/>
    <property type="match status" value="1"/>
</dbReference>
<keyword evidence="7" id="KW-0456">Lyase</keyword>
<dbReference type="PANTHER" id="PTHR13604:SF0">
    <property type="entry name" value="ABASIC SITE PROCESSING PROTEIN HMCES"/>
    <property type="match status" value="1"/>
</dbReference>
<gene>
    <name evidence="9" type="ORF">QQ020_34940</name>
</gene>
<dbReference type="Gene3D" id="3.90.1680.10">
    <property type="entry name" value="SOS response associated peptidase-like"/>
    <property type="match status" value="1"/>
</dbReference>
<dbReference type="Proteomes" id="UP001172083">
    <property type="component" value="Unassembled WGS sequence"/>
</dbReference>
<comment type="similarity">
    <text evidence="1 8">Belongs to the SOS response-associated peptidase family.</text>
</comment>
<protein>
    <recommendedName>
        <fullName evidence="8">Abasic site processing protein</fullName>
        <ecNumber evidence="8">3.4.-.-</ecNumber>
    </recommendedName>
</protein>
<dbReference type="EC" id="3.4.-.-" evidence="8"/>
<keyword evidence="2 8" id="KW-0645">Protease</keyword>
<evidence type="ECO:0000313" key="9">
    <source>
        <dbReference type="EMBL" id="MDN5217323.1"/>
    </source>
</evidence>
<dbReference type="InterPro" id="IPR036590">
    <property type="entry name" value="SRAP-like"/>
</dbReference>
<dbReference type="InterPro" id="IPR003738">
    <property type="entry name" value="SRAP"/>
</dbReference>
<sequence length="232" mass="26134">MSSRYSICLSKEAIEKRFAIQSATDYRPRYNAAPSQLLPVISNTASDSISYFYWGQTPEWSNNKAIGEKLTHANLELIAQKASLRRAVETRRCLIPADGFYLWKSIGKKSKIPYRVIMNSGEAFSFAGIWEEYEDENEHSITTFKIITTTANPVVGEIQDAMPVLLTQEKEKAWLNNQAGLDELLAMLVTYPGEKMTKFTISPRINTIDIDDPSLIQAAPAADQYGNYSLFD</sequence>
<evidence type="ECO:0000256" key="7">
    <source>
        <dbReference type="ARBA" id="ARBA00023239"/>
    </source>
</evidence>
<keyword evidence="6" id="KW-0238">DNA-binding</keyword>
<dbReference type="EMBL" id="JAUJEB010000015">
    <property type="protein sequence ID" value="MDN5217323.1"/>
    <property type="molecule type" value="Genomic_DNA"/>
</dbReference>
<proteinExistence type="inferred from homology"/>
<comment type="caution">
    <text evidence="9">The sequence shown here is derived from an EMBL/GenBank/DDBJ whole genome shotgun (WGS) entry which is preliminary data.</text>
</comment>
<keyword evidence="5" id="KW-0190">Covalent protein-DNA linkage</keyword>
<reference evidence="9" key="1">
    <citation type="submission" date="2023-06" db="EMBL/GenBank/DDBJ databases">
        <title>Genomic of Agaribacillus aureum.</title>
        <authorList>
            <person name="Wang G."/>
        </authorList>
    </citation>
    <scope>NUCLEOTIDE SEQUENCE</scope>
    <source>
        <strain evidence="9">BMA12</strain>
    </source>
</reference>
<evidence type="ECO:0000256" key="6">
    <source>
        <dbReference type="ARBA" id="ARBA00023125"/>
    </source>
</evidence>
<evidence type="ECO:0000256" key="1">
    <source>
        <dbReference type="ARBA" id="ARBA00008136"/>
    </source>
</evidence>
<evidence type="ECO:0000256" key="5">
    <source>
        <dbReference type="ARBA" id="ARBA00023124"/>
    </source>
</evidence>
<keyword evidence="3" id="KW-0227">DNA damage</keyword>
<evidence type="ECO:0000313" key="10">
    <source>
        <dbReference type="Proteomes" id="UP001172083"/>
    </source>
</evidence>
<dbReference type="RefSeq" id="WP_346762660.1">
    <property type="nucleotide sequence ID" value="NZ_JAUJEB010000015.1"/>
</dbReference>
<evidence type="ECO:0000256" key="8">
    <source>
        <dbReference type="RuleBase" id="RU364100"/>
    </source>
</evidence>
<accession>A0ABT8LLW1</accession>
<evidence type="ECO:0000256" key="4">
    <source>
        <dbReference type="ARBA" id="ARBA00022801"/>
    </source>
</evidence>
<dbReference type="SUPFAM" id="SSF143081">
    <property type="entry name" value="BB1717-like"/>
    <property type="match status" value="1"/>
</dbReference>
<dbReference type="Pfam" id="PF02586">
    <property type="entry name" value="SRAP"/>
    <property type="match status" value="1"/>
</dbReference>
<name>A0ABT8LLW1_9BACT</name>
<keyword evidence="10" id="KW-1185">Reference proteome</keyword>
<evidence type="ECO:0000256" key="3">
    <source>
        <dbReference type="ARBA" id="ARBA00022763"/>
    </source>
</evidence>
<evidence type="ECO:0000256" key="2">
    <source>
        <dbReference type="ARBA" id="ARBA00022670"/>
    </source>
</evidence>